<accession>A0ABV3X0P0</accession>
<keyword evidence="3" id="KW-1185">Reference proteome</keyword>
<keyword evidence="1" id="KW-1133">Transmembrane helix</keyword>
<protein>
    <submittedName>
        <fullName evidence="2">DUF1772 domain-containing protein</fullName>
    </submittedName>
</protein>
<sequence>MTQALAVIALVLVAVTMGLALAHALEFPGKLRLEEKDYRLVQAIYYPGFTIGGLVGELGALLLLPILLLLTPFGSERSWWIAAAFVFLVVGHLTYWFVTHPVNSVWLKDTRISGLGSVFFSAFAGQDADWRQLRDIWEYSHMARAGLATLSLIAMAVALTQ</sequence>
<feature type="transmembrane region" description="Helical" evidence="1">
    <location>
        <begin position="48"/>
        <end position="70"/>
    </location>
</feature>
<feature type="transmembrane region" description="Helical" evidence="1">
    <location>
        <begin position="79"/>
        <end position="98"/>
    </location>
</feature>
<evidence type="ECO:0000313" key="3">
    <source>
        <dbReference type="Proteomes" id="UP001559025"/>
    </source>
</evidence>
<organism evidence="2 3">
    <name type="scientific">Neoaquamicrobium sediminum</name>
    <dbReference type="NCBI Taxonomy" id="1849104"/>
    <lineage>
        <taxon>Bacteria</taxon>
        <taxon>Pseudomonadati</taxon>
        <taxon>Pseudomonadota</taxon>
        <taxon>Alphaproteobacteria</taxon>
        <taxon>Hyphomicrobiales</taxon>
        <taxon>Phyllobacteriaceae</taxon>
        <taxon>Neoaquamicrobium</taxon>
    </lineage>
</organism>
<name>A0ABV3X0P0_9HYPH</name>
<comment type="caution">
    <text evidence="2">The sequence shown here is derived from an EMBL/GenBank/DDBJ whole genome shotgun (WGS) entry which is preliminary data.</text>
</comment>
<gene>
    <name evidence="2" type="ORF">V1479_24705</name>
</gene>
<evidence type="ECO:0000256" key="1">
    <source>
        <dbReference type="SAM" id="Phobius"/>
    </source>
</evidence>
<proteinExistence type="predicted"/>
<evidence type="ECO:0000313" key="2">
    <source>
        <dbReference type="EMBL" id="MEX4010512.1"/>
    </source>
</evidence>
<keyword evidence="1" id="KW-0812">Transmembrane</keyword>
<keyword evidence="1" id="KW-0472">Membrane</keyword>
<reference evidence="2 3" key="1">
    <citation type="submission" date="2024-01" db="EMBL/GenBank/DDBJ databases">
        <title>New evidence supports the origin of RcGTA from prophage.</title>
        <authorList>
            <person name="Xu Y."/>
            <person name="Liu B."/>
            <person name="Chen F."/>
        </authorList>
    </citation>
    <scope>NUCLEOTIDE SEQUENCE [LARGE SCALE GENOMIC DNA]</scope>
    <source>
        <strain evidence="2 3">CBW1107-2</strain>
    </source>
</reference>
<dbReference type="RefSeq" id="WP_173194028.1">
    <property type="nucleotide sequence ID" value="NZ_JABETK010000003.1"/>
</dbReference>
<dbReference type="Proteomes" id="UP001559025">
    <property type="component" value="Unassembled WGS sequence"/>
</dbReference>
<dbReference type="EMBL" id="JAZHFV010000015">
    <property type="protein sequence ID" value="MEX4010512.1"/>
    <property type="molecule type" value="Genomic_DNA"/>
</dbReference>